<evidence type="ECO:0000313" key="1">
    <source>
        <dbReference type="Proteomes" id="UP000095283"/>
    </source>
</evidence>
<name>A0A1I7WI94_HETBA</name>
<dbReference type="Proteomes" id="UP000095283">
    <property type="component" value="Unplaced"/>
</dbReference>
<organism evidence="1 2">
    <name type="scientific">Heterorhabditis bacteriophora</name>
    <name type="common">Entomopathogenic nematode worm</name>
    <dbReference type="NCBI Taxonomy" id="37862"/>
    <lineage>
        <taxon>Eukaryota</taxon>
        <taxon>Metazoa</taxon>
        <taxon>Ecdysozoa</taxon>
        <taxon>Nematoda</taxon>
        <taxon>Chromadorea</taxon>
        <taxon>Rhabditida</taxon>
        <taxon>Rhabditina</taxon>
        <taxon>Rhabditomorpha</taxon>
        <taxon>Strongyloidea</taxon>
        <taxon>Heterorhabditidae</taxon>
        <taxon>Heterorhabditis</taxon>
    </lineage>
</organism>
<proteinExistence type="predicted"/>
<sequence length="160" mass="18903">MHNYINITKYYLQISAAEIRELKAVSKDLKRLIEKNWTPAFYILPPKVQIKILTEVKLSWKSHYFYFADTDDLVRNPSHEADMKYLIERGGQHLTKQNVSSEQSFARVNRANVLRFVPGVFKFTAANMRWEEAVSFGDFSRIFAHCHFNAIWISEYFPDF</sequence>
<evidence type="ECO:0000313" key="2">
    <source>
        <dbReference type="WBParaSite" id="Hba_04726"/>
    </source>
</evidence>
<dbReference type="WBParaSite" id="Hba_04726">
    <property type="protein sequence ID" value="Hba_04726"/>
    <property type="gene ID" value="Hba_04726"/>
</dbReference>
<keyword evidence="1" id="KW-1185">Reference proteome</keyword>
<accession>A0A1I7WI94</accession>
<reference evidence="2" key="1">
    <citation type="submission" date="2016-11" db="UniProtKB">
        <authorList>
            <consortium name="WormBaseParasite"/>
        </authorList>
    </citation>
    <scope>IDENTIFICATION</scope>
</reference>
<protein>
    <submittedName>
        <fullName evidence="2">Glycosyltransferase family 92 protein</fullName>
    </submittedName>
</protein>
<dbReference type="AlphaFoldDB" id="A0A1I7WI94"/>